<evidence type="ECO:0000256" key="4">
    <source>
        <dbReference type="ARBA" id="ARBA00023002"/>
    </source>
</evidence>
<dbReference type="SUPFAM" id="SSF48179">
    <property type="entry name" value="6-phosphogluconate dehydrogenase C-terminal domain-like"/>
    <property type="match status" value="1"/>
</dbReference>
<dbReference type="Gene3D" id="1.10.1040.10">
    <property type="entry name" value="N-(1-d-carboxylethyl)-l-norvaline Dehydrogenase, domain 2"/>
    <property type="match status" value="1"/>
</dbReference>
<dbReference type="Pfam" id="PF08125">
    <property type="entry name" value="Mannitol_dh_C"/>
    <property type="match status" value="1"/>
</dbReference>
<evidence type="ECO:0000256" key="2">
    <source>
        <dbReference type="ARBA" id="ARBA00012939"/>
    </source>
</evidence>
<keyword evidence="5" id="KW-0520">NAD</keyword>
<proteinExistence type="inferred from homology"/>
<dbReference type="InterPro" id="IPR008927">
    <property type="entry name" value="6-PGluconate_DH-like_C_sf"/>
</dbReference>
<dbReference type="InterPro" id="IPR013118">
    <property type="entry name" value="Mannitol_DH_C"/>
</dbReference>
<dbReference type="AlphaFoldDB" id="A0A255E1I1"/>
<evidence type="ECO:0000256" key="5">
    <source>
        <dbReference type="ARBA" id="ARBA00023027"/>
    </source>
</evidence>
<dbReference type="EMBL" id="NMVI01000025">
    <property type="protein sequence ID" value="OYN85408.1"/>
    <property type="molecule type" value="Genomic_DNA"/>
</dbReference>
<evidence type="ECO:0000256" key="6">
    <source>
        <dbReference type="ARBA" id="ARBA00048615"/>
    </source>
</evidence>
<evidence type="ECO:0000256" key="1">
    <source>
        <dbReference type="ARBA" id="ARBA00006541"/>
    </source>
</evidence>
<dbReference type="InterPro" id="IPR050988">
    <property type="entry name" value="Mannitol_DH/Oxidoreductase"/>
</dbReference>
<dbReference type="PANTHER" id="PTHR43362">
    <property type="entry name" value="MANNITOL DEHYDROGENASE DSF1-RELATED"/>
    <property type="match status" value="1"/>
</dbReference>
<organism evidence="9 10">
    <name type="scientific">Parenemella sanctibonifatiensis</name>
    <dbReference type="NCBI Taxonomy" id="2016505"/>
    <lineage>
        <taxon>Bacteria</taxon>
        <taxon>Bacillati</taxon>
        <taxon>Actinomycetota</taxon>
        <taxon>Actinomycetes</taxon>
        <taxon>Propionibacteriales</taxon>
        <taxon>Propionibacteriaceae</taxon>
        <taxon>Parenemella</taxon>
    </lineage>
</organism>
<comment type="similarity">
    <text evidence="1">Belongs to the mannitol dehydrogenase family.</text>
</comment>
<dbReference type="Proteomes" id="UP000216533">
    <property type="component" value="Unassembled WGS sequence"/>
</dbReference>
<comment type="catalytic activity">
    <reaction evidence="6">
        <text>D-mannitol 1-phosphate + NAD(+) = beta-D-fructose 6-phosphate + NADH + H(+)</text>
        <dbReference type="Rhea" id="RHEA:19661"/>
        <dbReference type="ChEBI" id="CHEBI:15378"/>
        <dbReference type="ChEBI" id="CHEBI:57540"/>
        <dbReference type="ChEBI" id="CHEBI:57634"/>
        <dbReference type="ChEBI" id="CHEBI:57945"/>
        <dbReference type="ChEBI" id="CHEBI:61381"/>
        <dbReference type="EC" id="1.1.1.17"/>
    </reaction>
</comment>
<dbReference type="InterPro" id="IPR013131">
    <property type="entry name" value="Mannitol_DH_N"/>
</dbReference>
<dbReference type="PRINTS" id="PR00084">
    <property type="entry name" value="MTLDHDRGNASE"/>
</dbReference>
<evidence type="ECO:0000313" key="9">
    <source>
        <dbReference type="EMBL" id="OYN85408.1"/>
    </source>
</evidence>
<dbReference type="GO" id="GO:0019594">
    <property type="term" value="P:mannitol metabolic process"/>
    <property type="evidence" value="ECO:0007669"/>
    <property type="project" value="InterPro"/>
</dbReference>
<feature type="domain" description="Mannitol dehydrogenase C-terminal" evidence="8">
    <location>
        <begin position="276"/>
        <end position="455"/>
    </location>
</feature>
<keyword evidence="4" id="KW-0560">Oxidoreductase</keyword>
<dbReference type="Pfam" id="PF01232">
    <property type="entry name" value="Mannitol_dh"/>
    <property type="match status" value="1"/>
</dbReference>
<dbReference type="Gene3D" id="3.40.50.720">
    <property type="entry name" value="NAD(P)-binding Rossmann-like Domain"/>
    <property type="match status" value="1"/>
</dbReference>
<dbReference type="InterPro" id="IPR036291">
    <property type="entry name" value="NAD(P)-bd_dom_sf"/>
</dbReference>
<evidence type="ECO:0000313" key="10">
    <source>
        <dbReference type="Proteomes" id="UP000216533"/>
    </source>
</evidence>
<dbReference type="SUPFAM" id="SSF51735">
    <property type="entry name" value="NAD(P)-binding Rossmann-fold domains"/>
    <property type="match status" value="1"/>
</dbReference>
<sequence length="460" mass="49102">MRLSRKVENAGRPAAPIRIVHIGLGNFHRAHQAFYTEHASDADEWGIAAFTGRSAGAAKELAPQDGLFTLIVRGPEGDAPEVISSLSAVHAAADHEAYLTYLADPQVVILTSTVTEHGYCRGADGNLDQDAVADDVAALKADPRQRVASLPARLVAGFLARRETLGEGDQARFTVLPCDNLPSNGAVTAALVRELAELVDPSLVGWIDAHVEFATCMVDRITPATTDEDRASVEEQCGWQDISPVPTEPFTEWVIEGDFAAGRPDWESAGVEIVEDVEPFEQRKLWLLNGSHTLMAYAGSVLGHRTIDEAIADERVRGWVQDYWAEASAHLSLPADSVTAYQLALLERYENPRIRHLLAQIAHDGSAKLPIRIIPTARAERAAGNSAQGCQRAIAAWVLHLRGVGAPVKDPGAPLGAANDKPLADAVAAVVASLDAELGADEEFVSAVVAAAEELETLAG</sequence>
<dbReference type="InterPro" id="IPR023027">
    <property type="entry name" value="Mannitol_DH_CS"/>
</dbReference>
<dbReference type="InterPro" id="IPR000669">
    <property type="entry name" value="Mannitol_DH"/>
</dbReference>
<evidence type="ECO:0000256" key="3">
    <source>
        <dbReference type="ARBA" id="ARBA00016219"/>
    </source>
</evidence>
<dbReference type="PROSITE" id="PS00974">
    <property type="entry name" value="MANNITOL_DHGENASE"/>
    <property type="match status" value="1"/>
</dbReference>
<comment type="caution">
    <text evidence="9">The sequence shown here is derived from an EMBL/GenBank/DDBJ whole genome shotgun (WGS) entry which is preliminary data.</text>
</comment>
<dbReference type="RefSeq" id="WP_094451512.1">
    <property type="nucleotide sequence ID" value="NZ_NMVI01000025.1"/>
</dbReference>
<gene>
    <name evidence="9" type="ORF">CGZ92_11535</name>
</gene>
<dbReference type="InterPro" id="IPR013328">
    <property type="entry name" value="6PGD_dom2"/>
</dbReference>
<dbReference type="PANTHER" id="PTHR43362:SF1">
    <property type="entry name" value="MANNITOL DEHYDROGENASE 2-RELATED"/>
    <property type="match status" value="1"/>
</dbReference>
<feature type="domain" description="Mannitol dehydrogenase N-terminal" evidence="7">
    <location>
        <begin position="18"/>
        <end position="267"/>
    </location>
</feature>
<dbReference type="EC" id="1.1.1.17" evidence="2"/>
<protein>
    <recommendedName>
        <fullName evidence="3">Mannitol-1-phosphate 5-dehydrogenase</fullName>
        <ecNumber evidence="2">1.1.1.17</ecNumber>
    </recommendedName>
</protein>
<name>A0A255E1I1_9ACTN</name>
<evidence type="ECO:0000259" key="8">
    <source>
        <dbReference type="Pfam" id="PF08125"/>
    </source>
</evidence>
<reference evidence="9 10" key="1">
    <citation type="submission" date="2017-07" db="EMBL/GenBank/DDBJ databases">
        <title>Draft whole genome sequences of clinical Proprionibacteriaceae strains.</title>
        <authorList>
            <person name="Bernier A.-M."/>
            <person name="Bernard K."/>
            <person name="Domingo M.-C."/>
        </authorList>
    </citation>
    <scope>NUCLEOTIDE SEQUENCE [LARGE SCALE GENOMIC DNA]</scope>
    <source>
        <strain evidence="9 10">NML 160184</strain>
    </source>
</reference>
<dbReference type="GO" id="GO:0008926">
    <property type="term" value="F:mannitol-1-phosphate 5-dehydrogenase activity"/>
    <property type="evidence" value="ECO:0007669"/>
    <property type="project" value="UniProtKB-EC"/>
</dbReference>
<evidence type="ECO:0000259" key="7">
    <source>
        <dbReference type="Pfam" id="PF01232"/>
    </source>
</evidence>
<accession>A0A255E1I1</accession>